<evidence type="ECO:0000313" key="1">
    <source>
        <dbReference type="EMBL" id="RYJ44459.1"/>
    </source>
</evidence>
<dbReference type="NCBIfam" id="TIGR04131">
    <property type="entry name" value="Bac_Flav_CTERM"/>
    <property type="match status" value="1"/>
</dbReference>
<protein>
    <submittedName>
        <fullName evidence="1">Gliding motility-associated C-terminal domain-containing protein</fullName>
    </submittedName>
</protein>
<evidence type="ECO:0000313" key="2">
    <source>
        <dbReference type="Proteomes" id="UP000289775"/>
    </source>
</evidence>
<gene>
    <name evidence="1" type="ORF">NU09_1069</name>
</gene>
<comment type="caution">
    <text evidence="1">The sequence shown here is derived from an EMBL/GenBank/DDBJ whole genome shotgun (WGS) entry which is preliminary data.</text>
</comment>
<accession>A0A444WF61</accession>
<dbReference type="InterPro" id="IPR026341">
    <property type="entry name" value="T9SS_type_B"/>
</dbReference>
<name>A0A444WF61_9FLAO</name>
<dbReference type="EMBL" id="JUIW01000003">
    <property type="protein sequence ID" value="RYJ44459.1"/>
    <property type="molecule type" value="Genomic_DNA"/>
</dbReference>
<sequence length="1071" mass="116488">MLFFSAAASAQLTVSMTSKTDETCPGNGTINLQVQNAQAGIDVYYIVYKLPNTTTAVWNSINPNVTGLTDGTYQVVAKQNATISDPIEIIIEDHTQTVTYDLTKVDPECNDGVINIAITQGTAVSYEIIAGPATFPPQPTPSFTNLSPGVYTVRVNDACGFGVTQSITLFSQTQVLVLSNSPGFPDNELPACDQLTVTNSLMTVDGDPAGFPLTITITVYPPDGSAPVTISGAYDPNTLQTSAVIPFYYGETYQYTITVEDSCNTYTANCTVNITMVAVALFDNANCFGKKLIIYPVKYVAPFNITFDTYPAGWDPAVANPDYPGPFTILPEDAGQEIAFGDDDYECPYGTYTGSITDACGRTQPFTIEVEEIEVVPTATPTDAECGTDIGSVEISIPGLEMATAEIMVAPDTYPNPLPDDVMEFYVYDMEADPAVNKLEMDLPIGSYVVVVSDVCGKVYDPIPFVIEVGDGSADARSRVDCTPGLTSISVFSTNTPVTQVTVTAAPEGFPEPIPFDMTPLLLNNTAAYMDGLPPGTYTFEVVDVCGSHTVTKTFTAYQVNSTDIDINLQCGSFDISLAHSSNAINQVKFWLQQYNEATGAWTTPGIGDDYTEGTEPEDGINAMSLLNNQTAYSIPYNGTFRVLKTFEAYGYGVNKKICVEILEEFEVPDGLEILDILNISCNGDENSDVMVNALGVEPLTYTIIQKNGEPFTINNGTSNTFLGLEPASYTVQVEDPCGNVVPMIFNVNDLPSLVTAYDAPDISKCGEEEFNLAAQAAFVLGAQDPDLITITFHLTQADAETLSNPLPDMYTSGNTTIYARATHSANPDCVSVSTFELILQEAPILNMEDTYALCEGDDVTIAAPNGFDSYEWSTGETTQSITLSEQGTYTITATNANGCESTKTISVTTTAIPRIQNIDITDWTTSDNTITVMVEPSPYPQDFEYSLDGIVYQDSPEFTGLTAGPYNVYVRDKYNCGNDLGEVYLLTYPRFFTPNGDGVNERWRIQYSIHEPDMEIYIFDRYGKLITTFGPNYEGWDGTFHGNRLPSTDYWFVVKRQDGRELKGHFSMVR</sequence>
<proteinExistence type="predicted"/>
<keyword evidence="2" id="KW-1185">Reference proteome</keyword>
<organism evidence="1 2">
    <name type="scientific">Flavobacterium beibuense</name>
    <dbReference type="NCBI Taxonomy" id="657326"/>
    <lineage>
        <taxon>Bacteria</taxon>
        <taxon>Pseudomonadati</taxon>
        <taxon>Bacteroidota</taxon>
        <taxon>Flavobacteriia</taxon>
        <taxon>Flavobacteriales</taxon>
        <taxon>Flavobacteriaceae</taxon>
        <taxon>Flavobacterium</taxon>
    </lineage>
</organism>
<reference evidence="1 2" key="1">
    <citation type="submission" date="2014-12" db="EMBL/GenBank/DDBJ databases">
        <title>Genome sequence of Flavobacterium beibuense RSKm HC5.</title>
        <authorList>
            <person name="Kim J.F."/>
            <person name="Song J.Y."/>
            <person name="Kwak M.-J."/>
            <person name="Lee S.-W."/>
        </authorList>
    </citation>
    <scope>NUCLEOTIDE SEQUENCE [LARGE SCALE GENOMIC DNA]</scope>
    <source>
        <strain evidence="1 2">RSKm HC5</strain>
    </source>
</reference>
<dbReference type="Proteomes" id="UP000289775">
    <property type="component" value="Unassembled WGS sequence"/>
</dbReference>
<dbReference type="AlphaFoldDB" id="A0A444WF61"/>
<dbReference type="Pfam" id="PF13585">
    <property type="entry name" value="CHU_C"/>
    <property type="match status" value="1"/>
</dbReference>